<organism evidence="1 2">
    <name type="scientific">Escherichia coli O6:H1 (strain CFT073 / ATCC 700928 / UPEC)</name>
    <dbReference type="NCBI Taxonomy" id="199310"/>
    <lineage>
        <taxon>Bacteria</taxon>
        <taxon>Pseudomonadati</taxon>
        <taxon>Pseudomonadota</taxon>
        <taxon>Gammaproteobacteria</taxon>
        <taxon>Enterobacterales</taxon>
        <taxon>Enterobacteriaceae</taxon>
        <taxon>Escherichia</taxon>
    </lineage>
</organism>
<accession>A0A0H2V4D4</accession>
<evidence type="ECO:0000313" key="2">
    <source>
        <dbReference type="Proteomes" id="UP000001410"/>
    </source>
</evidence>
<proteinExistence type="predicted"/>
<name>A0A0H2V4D4_ECOL6</name>
<gene>
    <name evidence="1" type="ordered locus">c0301</name>
</gene>
<sequence length="61" mass="6477">MLLFPQSGIGNVPWLMPLAASGTAGLRRDLISSALIPITEVPPAQTSVPADISQYRQAVMQ</sequence>
<keyword evidence="2" id="KW-1185">Reference proteome</keyword>
<reference evidence="1 2" key="1">
    <citation type="journal article" date="2002" name="Proc. Natl. Acad. Sci. U.S.A.">
        <title>Extensive mosaic structure revealed by the complete genome sequence of uropathogenic Escherichia coli.</title>
        <authorList>
            <person name="Welch R.A."/>
            <person name="Burland V."/>
            <person name="Plunkett G.III."/>
            <person name="Redford P."/>
            <person name="Roesch P."/>
            <person name="Rasko D."/>
            <person name="Buckles E.L."/>
            <person name="Liou S.R."/>
            <person name="Boutin A."/>
            <person name="Hackett J."/>
            <person name="Stroud D."/>
            <person name="Mayhew G.F."/>
            <person name="Rose D.J."/>
            <person name="Zhou S."/>
            <person name="Schwartz D.C."/>
            <person name="Perna N.T."/>
            <person name="Mobley H.L."/>
            <person name="Donnenberg M.S."/>
            <person name="Blattner F.R."/>
        </authorList>
    </citation>
    <scope>NUCLEOTIDE SEQUENCE [LARGE SCALE GENOMIC DNA]</scope>
    <source>
        <strain evidence="2">CFT073 / ATCC 700928 / UPEC</strain>
    </source>
</reference>
<dbReference type="EMBL" id="AE014075">
    <property type="protein sequence ID" value="AAN78789.1"/>
    <property type="molecule type" value="Genomic_DNA"/>
</dbReference>
<dbReference type="Proteomes" id="UP000001410">
    <property type="component" value="Chromosome"/>
</dbReference>
<dbReference type="HOGENOM" id="CLU_2915093_0_0_6"/>
<dbReference type="KEGG" id="ecc:c0301"/>
<dbReference type="AlphaFoldDB" id="A0A0H2V4D4"/>
<evidence type="ECO:0000313" key="1">
    <source>
        <dbReference type="EMBL" id="AAN78789.1"/>
    </source>
</evidence>
<protein>
    <submittedName>
        <fullName evidence="1">Uncharacterized protein</fullName>
    </submittedName>
</protein>